<name>A0A0L6U3H5_9FIRM</name>
<evidence type="ECO:0000256" key="1">
    <source>
        <dbReference type="SAM" id="Coils"/>
    </source>
</evidence>
<keyword evidence="2" id="KW-0472">Membrane</keyword>
<comment type="caution">
    <text evidence="3">The sequence shown here is derived from an EMBL/GenBank/DDBJ whole genome shotgun (WGS) entry which is preliminary data.</text>
</comment>
<gene>
    <name evidence="3" type="ORF">AKG39_02625</name>
</gene>
<evidence type="ECO:0000256" key="2">
    <source>
        <dbReference type="SAM" id="Phobius"/>
    </source>
</evidence>
<evidence type="ECO:0000313" key="4">
    <source>
        <dbReference type="Proteomes" id="UP000036873"/>
    </source>
</evidence>
<dbReference type="RefSeq" id="WP_050738805.1">
    <property type="nucleotide sequence ID" value="NZ_LGYO01000007.1"/>
</dbReference>
<evidence type="ECO:0000313" key="3">
    <source>
        <dbReference type="EMBL" id="KNZ43068.1"/>
    </source>
</evidence>
<feature type="coiled-coil region" evidence="1">
    <location>
        <begin position="162"/>
        <end position="189"/>
    </location>
</feature>
<keyword evidence="4" id="KW-1185">Reference proteome</keyword>
<dbReference type="STRING" id="52689.AKG39_02625"/>
<feature type="transmembrane region" description="Helical" evidence="2">
    <location>
        <begin position="199"/>
        <end position="220"/>
    </location>
</feature>
<organism evidence="3 4">
    <name type="scientific">Acetobacterium bakii</name>
    <dbReference type="NCBI Taxonomy" id="52689"/>
    <lineage>
        <taxon>Bacteria</taxon>
        <taxon>Bacillati</taxon>
        <taxon>Bacillota</taxon>
        <taxon>Clostridia</taxon>
        <taxon>Eubacteriales</taxon>
        <taxon>Eubacteriaceae</taxon>
        <taxon>Acetobacterium</taxon>
    </lineage>
</organism>
<keyword evidence="2" id="KW-0812">Transmembrane</keyword>
<sequence>MMDLKNKVVRGWDFTKRKVLENKLRTGAIFCMVLVLFSFFLPFMSAKADISVTGLMDNTIQIITPENDVVSFNLGDFVLQKPIDDIEVFSIPLGDVKVMDQSVLDILRSPLPDKGIIANVDQALSSSALNFLIDPRVQEVIATRFARGDQINIILEDAWNIIQSAKNVVNAANNVVANARESMDQVNQTMATIDGYKDMANGIMLFIFASGIALILLLLYKRAPVGISIGISSVLFILFVGVGIGVSTANSQINAELLELTTQVNNGIVEGLRSVLISSLGDVGTFIANFIGTRGDFLYMAFYIQLDVGYWLILLGLFITVILTILLARQNRKINKAMAIEAIPMTDPMLNELDDVIETIEEPEEVQDTTELK</sequence>
<feature type="transmembrane region" description="Helical" evidence="2">
    <location>
        <begin position="227"/>
        <end position="249"/>
    </location>
</feature>
<dbReference type="Proteomes" id="UP000036873">
    <property type="component" value="Unassembled WGS sequence"/>
</dbReference>
<protein>
    <submittedName>
        <fullName evidence="3">Uncharacterized protein</fullName>
    </submittedName>
</protein>
<dbReference type="AlphaFoldDB" id="A0A0L6U3H5"/>
<dbReference type="EMBL" id="LGYO01000007">
    <property type="protein sequence ID" value="KNZ43068.1"/>
    <property type="molecule type" value="Genomic_DNA"/>
</dbReference>
<feature type="transmembrane region" description="Helical" evidence="2">
    <location>
        <begin position="308"/>
        <end position="328"/>
    </location>
</feature>
<reference evidence="4" key="1">
    <citation type="submission" date="2015-07" db="EMBL/GenBank/DDBJ databases">
        <title>Draft genome sequence of Acetobacterium bakii DSM 8293, a potential psychrophilic chemical producer through syngas fermentation.</title>
        <authorList>
            <person name="Song Y."/>
            <person name="Hwang S."/>
            <person name="Cho B.-K."/>
        </authorList>
    </citation>
    <scope>NUCLEOTIDE SEQUENCE [LARGE SCALE GENOMIC DNA]</scope>
    <source>
        <strain evidence="4">DSM 8239</strain>
    </source>
</reference>
<keyword evidence="2" id="KW-1133">Transmembrane helix</keyword>
<keyword evidence="1" id="KW-0175">Coiled coil</keyword>
<dbReference type="OrthoDB" id="1777500at2"/>
<proteinExistence type="predicted"/>
<feature type="transmembrane region" description="Helical" evidence="2">
    <location>
        <begin position="26"/>
        <end position="46"/>
    </location>
</feature>
<accession>A0A0L6U3H5</accession>